<comment type="caution">
    <text evidence="1">The sequence shown here is derived from an EMBL/GenBank/DDBJ whole genome shotgun (WGS) entry which is preliminary data.</text>
</comment>
<accession>A0A2P6QY41</accession>
<dbReference type="Gramene" id="PRQ39117">
    <property type="protein sequence ID" value="PRQ39117"/>
    <property type="gene ID" value="RchiOBHm_Chr4g0421521"/>
</dbReference>
<organism evidence="1 2">
    <name type="scientific">Rosa chinensis</name>
    <name type="common">China rose</name>
    <dbReference type="NCBI Taxonomy" id="74649"/>
    <lineage>
        <taxon>Eukaryota</taxon>
        <taxon>Viridiplantae</taxon>
        <taxon>Streptophyta</taxon>
        <taxon>Embryophyta</taxon>
        <taxon>Tracheophyta</taxon>
        <taxon>Spermatophyta</taxon>
        <taxon>Magnoliopsida</taxon>
        <taxon>eudicotyledons</taxon>
        <taxon>Gunneridae</taxon>
        <taxon>Pentapetalae</taxon>
        <taxon>rosids</taxon>
        <taxon>fabids</taxon>
        <taxon>Rosales</taxon>
        <taxon>Rosaceae</taxon>
        <taxon>Rosoideae</taxon>
        <taxon>Rosoideae incertae sedis</taxon>
        <taxon>Rosa</taxon>
    </lineage>
</organism>
<gene>
    <name evidence="1" type="ORF">RchiOBHm_Chr4g0421521</name>
</gene>
<keyword evidence="2" id="KW-1185">Reference proteome</keyword>
<evidence type="ECO:0000313" key="1">
    <source>
        <dbReference type="EMBL" id="PRQ39117.1"/>
    </source>
</evidence>
<evidence type="ECO:0000313" key="2">
    <source>
        <dbReference type="Proteomes" id="UP000238479"/>
    </source>
</evidence>
<dbReference type="AlphaFoldDB" id="A0A2P6QY41"/>
<dbReference type="EMBL" id="PDCK01000042">
    <property type="protein sequence ID" value="PRQ39117.1"/>
    <property type="molecule type" value="Genomic_DNA"/>
</dbReference>
<dbReference type="Proteomes" id="UP000238479">
    <property type="component" value="Chromosome 4"/>
</dbReference>
<protein>
    <submittedName>
        <fullName evidence="1">Uncharacterized protein</fullName>
    </submittedName>
</protein>
<name>A0A2P6QY41_ROSCH</name>
<proteinExistence type="predicted"/>
<sequence>MLWRHLGKGGNVASRRRICLFRIPWRSLNIGLHDGCHGWALPCLVDVPKWVLLMLGDVEN</sequence>
<reference evidence="1 2" key="1">
    <citation type="journal article" date="2018" name="Nat. Genet.">
        <title>The Rosa genome provides new insights in the design of modern roses.</title>
        <authorList>
            <person name="Bendahmane M."/>
        </authorList>
    </citation>
    <scope>NUCLEOTIDE SEQUENCE [LARGE SCALE GENOMIC DNA]</scope>
    <source>
        <strain evidence="2">cv. Old Blush</strain>
    </source>
</reference>